<dbReference type="Proteomes" id="UP000219482">
    <property type="component" value="Unassembled WGS sequence"/>
</dbReference>
<dbReference type="OrthoDB" id="5241086at2"/>
<dbReference type="GO" id="GO:0036199">
    <property type="term" value="F:cholest-4-en-3-one 26-monooxygenase activity"/>
    <property type="evidence" value="ECO:0007669"/>
    <property type="project" value="TreeGrafter"/>
</dbReference>
<dbReference type="EMBL" id="OCNK01000001">
    <property type="protein sequence ID" value="SOD93492.1"/>
    <property type="molecule type" value="Genomic_DNA"/>
</dbReference>
<dbReference type="Pfam" id="PF00067">
    <property type="entry name" value="p450"/>
    <property type="match status" value="1"/>
</dbReference>
<keyword evidence="8" id="KW-1185">Reference proteome</keyword>
<gene>
    <name evidence="7" type="ORF">SAMN06272739_0317</name>
</gene>
<dbReference type="PRINTS" id="PR00359">
    <property type="entry name" value="BP450"/>
</dbReference>
<dbReference type="CDD" id="cd11033">
    <property type="entry name" value="CYP142-like"/>
    <property type="match status" value="1"/>
</dbReference>
<dbReference type="PANTHER" id="PTHR46696">
    <property type="entry name" value="P450, PUTATIVE (EUROFUNG)-RELATED"/>
    <property type="match status" value="1"/>
</dbReference>
<keyword evidence="2" id="KW-0349">Heme</keyword>
<dbReference type="PANTHER" id="PTHR46696:SF4">
    <property type="entry name" value="BIOTIN BIOSYNTHESIS CYTOCHROME P450"/>
    <property type="match status" value="1"/>
</dbReference>
<accession>A0A286GDB0</accession>
<dbReference type="Gene3D" id="1.10.630.10">
    <property type="entry name" value="Cytochrome P450"/>
    <property type="match status" value="1"/>
</dbReference>
<dbReference type="GO" id="GO:0020037">
    <property type="term" value="F:heme binding"/>
    <property type="evidence" value="ECO:0007669"/>
    <property type="project" value="InterPro"/>
</dbReference>
<evidence type="ECO:0000313" key="8">
    <source>
        <dbReference type="Proteomes" id="UP000219482"/>
    </source>
</evidence>
<dbReference type="GO" id="GO:0008395">
    <property type="term" value="F:steroid hydroxylase activity"/>
    <property type="evidence" value="ECO:0007669"/>
    <property type="project" value="TreeGrafter"/>
</dbReference>
<dbReference type="FunFam" id="1.10.630.10:FF:000018">
    <property type="entry name" value="Cytochrome P450 monooxygenase"/>
    <property type="match status" value="1"/>
</dbReference>
<evidence type="ECO:0000256" key="4">
    <source>
        <dbReference type="ARBA" id="ARBA00023002"/>
    </source>
</evidence>
<sequence>MAVDAASGLSDVEGGHLGAIRLEDIDLSDRDFWLEPPAVRHAVFDRLRAERPFAFFAEPEIPGMAVGPGYYAVTRHADLDAISSQPSVFCSGKGAVSIQDIPADLHEFYGSMISMDDPRHARIRRIVSKTFTPRMLERVVDSVRGIVEDVLEEARRTAEADDGRLDVVADIAAPIPLRVICDMMGVPAGDRAQVLAASNVILSGGDPELIEDQDEPLTALFQAGIDLAGIMERLAVERLERPTDDLTTALVTTEVDGEKLTHQEIGSFFILLLVAGNETTRNAISQGILALSDHPAQRDRWMADPSLDKTAVEELVRWTSPITWMRRTATRVGEVNGHRFTAGDKFLLFYAAANRDPELFADPHVFDLARDPNPHVGFGGHGPHFCLGAHLARREIAVTFRQLFEQLPDLEVAGEPARLRSSFVNGLKRLPARLTGER</sequence>
<organism evidence="7 8">
    <name type="scientific">Blastococcus haudaquaticus</name>
    <dbReference type="NCBI Taxonomy" id="1938745"/>
    <lineage>
        <taxon>Bacteria</taxon>
        <taxon>Bacillati</taxon>
        <taxon>Actinomycetota</taxon>
        <taxon>Actinomycetes</taxon>
        <taxon>Geodermatophilales</taxon>
        <taxon>Geodermatophilaceae</taxon>
        <taxon>Blastococcus</taxon>
    </lineage>
</organism>
<dbReference type="SUPFAM" id="SSF48264">
    <property type="entry name" value="Cytochrome P450"/>
    <property type="match status" value="1"/>
</dbReference>
<dbReference type="GO" id="GO:0006707">
    <property type="term" value="P:cholesterol catabolic process"/>
    <property type="evidence" value="ECO:0007669"/>
    <property type="project" value="TreeGrafter"/>
</dbReference>
<keyword evidence="3" id="KW-0479">Metal-binding</keyword>
<keyword evidence="5" id="KW-0408">Iron</keyword>
<evidence type="ECO:0000256" key="2">
    <source>
        <dbReference type="ARBA" id="ARBA00022617"/>
    </source>
</evidence>
<keyword evidence="4" id="KW-0560">Oxidoreductase</keyword>
<reference evidence="8" key="1">
    <citation type="submission" date="2017-09" db="EMBL/GenBank/DDBJ databases">
        <authorList>
            <person name="Varghese N."/>
            <person name="Submissions S."/>
        </authorList>
    </citation>
    <scope>NUCLEOTIDE SEQUENCE [LARGE SCALE GENOMIC DNA]</scope>
    <source>
        <strain evidence="8">DSM 44270</strain>
    </source>
</reference>
<dbReference type="InterPro" id="IPR002397">
    <property type="entry name" value="Cyt_P450_B"/>
</dbReference>
<name>A0A286GDB0_9ACTN</name>
<evidence type="ECO:0000256" key="5">
    <source>
        <dbReference type="ARBA" id="ARBA00023004"/>
    </source>
</evidence>
<evidence type="ECO:0000256" key="1">
    <source>
        <dbReference type="ARBA" id="ARBA00010617"/>
    </source>
</evidence>
<comment type="similarity">
    <text evidence="1">Belongs to the cytochrome P450 family.</text>
</comment>
<dbReference type="GO" id="GO:0005506">
    <property type="term" value="F:iron ion binding"/>
    <property type="evidence" value="ECO:0007669"/>
    <property type="project" value="InterPro"/>
</dbReference>
<dbReference type="RefSeq" id="WP_097182187.1">
    <property type="nucleotide sequence ID" value="NZ_OCNK01000001.1"/>
</dbReference>
<dbReference type="InterPro" id="IPR036396">
    <property type="entry name" value="Cyt_P450_sf"/>
</dbReference>
<keyword evidence="6" id="KW-0503">Monooxygenase</keyword>
<dbReference type="AlphaFoldDB" id="A0A286GDB0"/>
<proteinExistence type="inferred from homology"/>
<evidence type="ECO:0000256" key="6">
    <source>
        <dbReference type="ARBA" id="ARBA00023033"/>
    </source>
</evidence>
<evidence type="ECO:0000313" key="7">
    <source>
        <dbReference type="EMBL" id="SOD93492.1"/>
    </source>
</evidence>
<evidence type="ECO:0000256" key="3">
    <source>
        <dbReference type="ARBA" id="ARBA00022723"/>
    </source>
</evidence>
<dbReference type="InterPro" id="IPR001128">
    <property type="entry name" value="Cyt_P450"/>
</dbReference>
<protein>
    <submittedName>
        <fullName evidence="7">Cytochrome P450</fullName>
    </submittedName>
</protein>